<dbReference type="AlphaFoldDB" id="A0A240UNP4"/>
<dbReference type="SMART" id="SM00471">
    <property type="entry name" value="HDc"/>
    <property type="match status" value="1"/>
</dbReference>
<sequence>MYCSLFAPHQALADPLLARLPDDADGAHDLAHLVRVWRNVQRIAAEEGGDRELLLAATVLHDGVHVAKNDSRRSQASRLAAEQARKILSSLGWQTSRIDMVAHAIEAHSFSARIAPQTLEARVLQDADRLDALGALGVARCFYTAGQMGNALYDPFDPQAHERALDDQRFTLDHFKTKLLTLREGFQTATGQQLAAQRHARLLAFREALLEEIGEAPVR</sequence>
<dbReference type="OrthoDB" id="9797344at2"/>
<dbReference type="RefSeq" id="WP_086900308.1">
    <property type="nucleotide sequence ID" value="NZ_CP021358.1"/>
</dbReference>
<name>A0A240UNP4_9GAMM</name>
<dbReference type="KEGG" id="kma:B9H00_08560"/>
<evidence type="ECO:0000313" key="2">
    <source>
        <dbReference type="Proteomes" id="UP000194457"/>
    </source>
</evidence>
<keyword evidence="2" id="KW-1185">Reference proteome</keyword>
<dbReference type="Proteomes" id="UP000194457">
    <property type="component" value="Chromosome"/>
</dbReference>
<dbReference type="GO" id="GO:0016787">
    <property type="term" value="F:hydrolase activity"/>
    <property type="evidence" value="ECO:0007669"/>
    <property type="project" value="UniProtKB-KW"/>
</dbReference>
<protein>
    <submittedName>
        <fullName evidence="1">Phosphohydrolase</fullName>
    </submittedName>
</protein>
<proteinExistence type="predicted"/>
<dbReference type="CDD" id="cd00077">
    <property type="entry name" value="HDc"/>
    <property type="match status" value="1"/>
</dbReference>
<dbReference type="InterPro" id="IPR006674">
    <property type="entry name" value="HD_domain"/>
</dbReference>
<dbReference type="PANTHER" id="PTHR33594">
    <property type="entry name" value="SUPERFAMILY HYDROLASE, PUTATIVE (AFU_ORTHOLOGUE AFUA_1G03035)-RELATED"/>
    <property type="match status" value="1"/>
</dbReference>
<gene>
    <name evidence="1" type="ORF">B9H00_08560</name>
</gene>
<dbReference type="Gene3D" id="1.10.3210.50">
    <property type="match status" value="1"/>
</dbReference>
<organism evidence="1 2">
    <name type="scientific">Kushneria marisflavi</name>
    <dbReference type="NCBI Taxonomy" id="157779"/>
    <lineage>
        <taxon>Bacteria</taxon>
        <taxon>Pseudomonadati</taxon>
        <taxon>Pseudomonadota</taxon>
        <taxon>Gammaproteobacteria</taxon>
        <taxon>Oceanospirillales</taxon>
        <taxon>Halomonadaceae</taxon>
        <taxon>Kushneria</taxon>
    </lineage>
</organism>
<reference evidence="1 2" key="1">
    <citation type="submission" date="2017-05" db="EMBL/GenBank/DDBJ databases">
        <authorList>
            <person name="Song R."/>
            <person name="Chenine A.L."/>
            <person name="Ruprecht R.M."/>
        </authorList>
    </citation>
    <scope>NUCLEOTIDE SEQUENCE [LARGE SCALE GENOMIC DNA]</scope>
    <source>
        <strain evidence="1">SW32</strain>
    </source>
</reference>
<accession>A0A240UNP4</accession>
<dbReference type="Pfam" id="PF01966">
    <property type="entry name" value="HD"/>
    <property type="match status" value="1"/>
</dbReference>
<keyword evidence="1" id="KW-0378">Hydrolase</keyword>
<dbReference type="PROSITE" id="PS51831">
    <property type="entry name" value="HD"/>
    <property type="match status" value="1"/>
</dbReference>
<dbReference type="PANTHER" id="PTHR33594:SF1">
    <property type="entry name" value="HD_PDEASE DOMAIN-CONTAINING PROTEIN"/>
    <property type="match status" value="1"/>
</dbReference>
<dbReference type="EMBL" id="CP021358">
    <property type="protein sequence ID" value="ART63098.1"/>
    <property type="molecule type" value="Genomic_DNA"/>
</dbReference>
<dbReference type="SUPFAM" id="SSF109604">
    <property type="entry name" value="HD-domain/PDEase-like"/>
    <property type="match status" value="1"/>
</dbReference>
<evidence type="ECO:0000313" key="1">
    <source>
        <dbReference type="EMBL" id="ART63098.1"/>
    </source>
</evidence>
<dbReference type="InterPro" id="IPR003607">
    <property type="entry name" value="HD/PDEase_dom"/>
</dbReference>